<reference evidence="1" key="1">
    <citation type="submission" date="2018-09" db="EMBL/GenBank/DDBJ databases">
        <authorList>
            <person name="Ashton P.M."/>
            <person name="Dallman T."/>
            <person name="Nair S."/>
            <person name="De Pinna E."/>
            <person name="Peters T."/>
            <person name="Grant K."/>
        </authorList>
    </citation>
    <scope>NUCLEOTIDE SEQUENCE [LARGE SCALE GENOMIC DNA]</scope>
    <source>
        <strain evidence="1">598938</strain>
    </source>
</reference>
<organism evidence="1">
    <name type="scientific">Salmonella enterica I</name>
    <dbReference type="NCBI Taxonomy" id="59201"/>
    <lineage>
        <taxon>Bacteria</taxon>
        <taxon>Pseudomonadati</taxon>
        <taxon>Pseudomonadota</taxon>
        <taxon>Gammaproteobacteria</taxon>
        <taxon>Enterobacterales</taxon>
        <taxon>Enterobacteriaceae</taxon>
        <taxon>Salmonella</taxon>
    </lineage>
</organism>
<proteinExistence type="predicted"/>
<accession>A0A3R1AX01</accession>
<gene>
    <name evidence="1" type="ORF">D7N80_20035</name>
</gene>
<sequence>MFFCAIQKSPQPRIITLNCRHRIQLYRIRGCGERKERKRLHITSPAPCLKQKIVAASYARFLTNRYFITRWHTTLQGHPDYLPATDCPDFINKKPLLYS</sequence>
<dbReference type="EMBL" id="RVVJ01000026">
    <property type="protein sequence ID" value="MML55541.1"/>
    <property type="molecule type" value="Genomic_DNA"/>
</dbReference>
<comment type="caution">
    <text evidence="1">The sequence shown here is derived from an EMBL/GenBank/DDBJ whole genome shotgun (WGS) entry which is preliminary data.</text>
</comment>
<name>A0A3R1AX01_SALET</name>
<protein>
    <submittedName>
        <fullName evidence="1">Uncharacterized protein</fullName>
    </submittedName>
</protein>
<evidence type="ECO:0000313" key="1">
    <source>
        <dbReference type="EMBL" id="MML55541.1"/>
    </source>
</evidence>
<dbReference type="AlphaFoldDB" id="A0A3R1AX01"/>
<dbReference type="Proteomes" id="UP000885348">
    <property type="component" value="Unassembled WGS sequence"/>
</dbReference>